<dbReference type="Pfam" id="PF21889">
    <property type="entry name" value="TPR1-like_2nd"/>
    <property type="match status" value="1"/>
</dbReference>
<reference evidence="6 7" key="1">
    <citation type="journal article" date="2019" name="Nat. Ecol. Evol.">
        <title>Megaphylogeny resolves global patterns of mushroom evolution.</title>
        <authorList>
            <person name="Varga T."/>
            <person name="Krizsan K."/>
            <person name="Foldi C."/>
            <person name="Dima B."/>
            <person name="Sanchez-Garcia M."/>
            <person name="Sanchez-Ramirez S."/>
            <person name="Szollosi G.J."/>
            <person name="Szarkandi J.G."/>
            <person name="Papp V."/>
            <person name="Albert L."/>
            <person name="Andreopoulos W."/>
            <person name="Angelini C."/>
            <person name="Antonin V."/>
            <person name="Barry K.W."/>
            <person name="Bougher N.L."/>
            <person name="Buchanan P."/>
            <person name="Buyck B."/>
            <person name="Bense V."/>
            <person name="Catcheside P."/>
            <person name="Chovatia M."/>
            <person name="Cooper J."/>
            <person name="Damon W."/>
            <person name="Desjardin D."/>
            <person name="Finy P."/>
            <person name="Geml J."/>
            <person name="Haridas S."/>
            <person name="Hughes K."/>
            <person name="Justo A."/>
            <person name="Karasinski D."/>
            <person name="Kautmanova I."/>
            <person name="Kiss B."/>
            <person name="Kocsube S."/>
            <person name="Kotiranta H."/>
            <person name="LaButti K.M."/>
            <person name="Lechner B.E."/>
            <person name="Liimatainen K."/>
            <person name="Lipzen A."/>
            <person name="Lukacs Z."/>
            <person name="Mihaltcheva S."/>
            <person name="Morgado L.N."/>
            <person name="Niskanen T."/>
            <person name="Noordeloos M.E."/>
            <person name="Ohm R.A."/>
            <person name="Ortiz-Santana B."/>
            <person name="Ovrebo C."/>
            <person name="Racz N."/>
            <person name="Riley R."/>
            <person name="Savchenko A."/>
            <person name="Shiryaev A."/>
            <person name="Soop K."/>
            <person name="Spirin V."/>
            <person name="Szebenyi C."/>
            <person name="Tomsovsky M."/>
            <person name="Tulloss R.E."/>
            <person name="Uehling J."/>
            <person name="Grigoriev I.V."/>
            <person name="Vagvolgyi C."/>
            <person name="Papp T."/>
            <person name="Martin F.M."/>
            <person name="Miettinen O."/>
            <person name="Hibbett D.S."/>
            <person name="Nagy L.G."/>
        </authorList>
    </citation>
    <scope>NUCLEOTIDE SEQUENCE [LARGE SCALE GENOMIC DNA]</scope>
    <source>
        <strain evidence="6 7">CBS 309.79</strain>
    </source>
</reference>
<dbReference type="Gene3D" id="2.130.10.10">
    <property type="entry name" value="YVTN repeat-like/Quinoprotein amine dehydrogenase"/>
    <property type="match status" value="3"/>
</dbReference>
<dbReference type="GO" id="GO:0043161">
    <property type="term" value="P:proteasome-mediated ubiquitin-dependent protein catabolic process"/>
    <property type="evidence" value="ECO:0007669"/>
    <property type="project" value="TreeGrafter"/>
</dbReference>
<keyword evidence="7" id="KW-1185">Reference proteome</keyword>
<dbReference type="InterPro" id="IPR015943">
    <property type="entry name" value="WD40/YVTN_repeat-like_dom_sf"/>
</dbReference>
<gene>
    <name evidence="6" type="ORF">BDV98DRAFT_505214</name>
</gene>
<sequence>MRFSDYTNDHRISPPSPPLSIPPAGPSHASPASSSATNGLANGASNGYTSGASNGFTSAPGSSAMAKKLQQQKQKQKEQEVRGSIISRVNLPGTHLYEDGNVDREEYVRLVIQTLRDVGYIESAATLEAESGYSLETPSVSQFRQYVLEAAWDRAEACLIGLGVTDEDSLWDARVLIAQQKYLEYLEAQRTQEALQVLRNELAHMSIDTEHLHTLSSLIMSSDPEDVRQRANWDGASGSSRHRLLANLQRYIPTSTMVPSRRMSTLLEQARSYQITQCTYHNSPLARTPFSLYDDHSCDKSAFPRVTTMILQQHIDEVWNIEWSHDGVYLASASKDRTAVIWRVDHNNSTVVHVLRDHPHEVNCLAWSLDDATLLTSAEHLIKSWNTKTGISLRTLNGHEETVTALRWLYDGSGFISAGLDRKMIIWDLEGNQVFAWGETSLRITDLSLTPDHSRLVAVGMYRPLPQVDMDKNTARAGHVSGTPGVGMDIGDGGQAMIIYDLASKVVEETIQLNSEQLSSVQVSQNSQFALVNHSPNEVQLWDLKQARITRKFIGLQQKEQVIRSCFGGMDDTFVVSGSEDGKVYVWHLDTGALIEVLTGHGEGSVSAVAWNPRNKSMFASCSDDNTIRIWESVDSRMTGTGTKGSTAAAALNGYGSGSLESVMEVAGDGDGKSSRKGKGKTDSFHWGDGAGAVF</sequence>
<dbReference type="SMART" id="SM00320">
    <property type="entry name" value="WD40"/>
    <property type="match status" value="6"/>
</dbReference>
<dbReference type="PANTHER" id="PTHR22838">
    <property type="entry name" value="WD REPEAT PROTEIN 26-RELATED"/>
    <property type="match status" value="1"/>
</dbReference>
<dbReference type="InterPro" id="IPR054080">
    <property type="entry name" value="TPR1-like_2nd"/>
</dbReference>
<dbReference type="STRING" id="1884261.A0A5C3QN07"/>
<feature type="repeat" description="WD" evidence="3">
    <location>
        <begin position="571"/>
        <end position="597"/>
    </location>
</feature>
<keyword evidence="1 3" id="KW-0853">WD repeat</keyword>
<dbReference type="InterPro" id="IPR006594">
    <property type="entry name" value="LisH"/>
</dbReference>
<dbReference type="AlphaFoldDB" id="A0A5C3QN07"/>
<dbReference type="PROSITE" id="PS50082">
    <property type="entry name" value="WD_REPEATS_2"/>
    <property type="match status" value="4"/>
</dbReference>
<feature type="region of interest" description="Disordered" evidence="4">
    <location>
        <begin position="666"/>
        <end position="695"/>
    </location>
</feature>
<organism evidence="6 7">
    <name type="scientific">Pterulicium gracile</name>
    <dbReference type="NCBI Taxonomy" id="1884261"/>
    <lineage>
        <taxon>Eukaryota</taxon>
        <taxon>Fungi</taxon>
        <taxon>Dikarya</taxon>
        <taxon>Basidiomycota</taxon>
        <taxon>Agaricomycotina</taxon>
        <taxon>Agaricomycetes</taxon>
        <taxon>Agaricomycetidae</taxon>
        <taxon>Agaricales</taxon>
        <taxon>Pleurotineae</taxon>
        <taxon>Pterulaceae</taxon>
        <taxon>Pterulicium</taxon>
    </lineage>
</organism>
<dbReference type="EMBL" id="ML178821">
    <property type="protein sequence ID" value="TFL02957.1"/>
    <property type="molecule type" value="Genomic_DNA"/>
</dbReference>
<evidence type="ECO:0000256" key="1">
    <source>
        <dbReference type="ARBA" id="ARBA00022574"/>
    </source>
</evidence>
<feature type="compositionally biased region" description="Low complexity" evidence="4">
    <location>
        <begin position="26"/>
        <end position="36"/>
    </location>
</feature>
<feature type="compositionally biased region" description="Pro residues" evidence="4">
    <location>
        <begin position="14"/>
        <end position="25"/>
    </location>
</feature>
<evidence type="ECO:0000313" key="7">
    <source>
        <dbReference type="Proteomes" id="UP000305067"/>
    </source>
</evidence>
<dbReference type="Proteomes" id="UP000305067">
    <property type="component" value="Unassembled WGS sequence"/>
</dbReference>
<feature type="repeat" description="WD" evidence="3">
    <location>
        <begin position="311"/>
        <end position="352"/>
    </location>
</feature>
<feature type="compositionally biased region" description="Polar residues" evidence="4">
    <location>
        <begin position="37"/>
        <end position="61"/>
    </location>
</feature>
<protein>
    <submittedName>
        <fullName evidence="6">WD40-repeat-containing domain protein</fullName>
    </submittedName>
</protein>
<feature type="repeat" description="WD" evidence="3">
    <location>
        <begin position="396"/>
        <end position="430"/>
    </location>
</feature>
<accession>A0A5C3QN07</accession>
<evidence type="ECO:0000313" key="6">
    <source>
        <dbReference type="EMBL" id="TFL02957.1"/>
    </source>
</evidence>
<feature type="region of interest" description="Disordered" evidence="4">
    <location>
        <begin position="1"/>
        <end position="85"/>
    </location>
</feature>
<feature type="repeat" description="WD" evidence="3">
    <location>
        <begin position="599"/>
        <end position="641"/>
    </location>
</feature>
<dbReference type="InterPro" id="IPR001680">
    <property type="entry name" value="WD40_rpt"/>
</dbReference>
<feature type="domain" description="TPR1-like CTLH-containing" evidence="5">
    <location>
        <begin position="140"/>
        <end position="254"/>
    </location>
</feature>
<dbReference type="OrthoDB" id="972532at2759"/>
<dbReference type="PANTHER" id="PTHR22838:SF0">
    <property type="entry name" value="WD REPEAT-CONTAINING PROTEIN 26"/>
    <property type="match status" value="1"/>
</dbReference>
<dbReference type="PROSITE" id="PS50896">
    <property type="entry name" value="LISH"/>
    <property type="match status" value="1"/>
</dbReference>
<evidence type="ECO:0000256" key="2">
    <source>
        <dbReference type="ARBA" id="ARBA00022737"/>
    </source>
</evidence>
<dbReference type="SUPFAM" id="SSF50978">
    <property type="entry name" value="WD40 repeat-like"/>
    <property type="match status" value="1"/>
</dbReference>
<evidence type="ECO:0000256" key="3">
    <source>
        <dbReference type="PROSITE-ProRule" id="PRU00221"/>
    </source>
</evidence>
<name>A0A5C3QN07_9AGAR</name>
<dbReference type="GO" id="GO:0034657">
    <property type="term" value="C:GID complex"/>
    <property type="evidence" value="ECO:0007669"/>
    <property type="project" value="TreeGrafter"/>
</dbReference>
<dbReference type="Pfam" id="PF23627">
    <property type="entry name" value="LisH_WDR26"/>
    <property type="match status" value="1"/>
</dbReference>
<proteinExistence type="predicted"/>
<evidence type="ECO:0000259" key="5">
    <source>
        <dbReference type="Pfam" id="PF21889"/>
    </source>
</evidence>
<dbReference type="Pfam" id="PF00400">
    <property type="entry name" value="WD40"/>
    <property type="match status" value="5"/>
</dbReference>
<feature type="compositionally biased region" description="Basic and acidic residues" evidence="4">
    <location>
        <begin position="670"/>
        <end position="686"/>
    </location>
</feature>
<dbReference type="InterPro" id="IPR036322">
    <property type="entry name" value="WD40_repeat_dom_sf"/>
</dbReference>
<dbReference type="CDD" id="cd00200">
    <property type="entry name" value="WD40"/>
    <property type="match status" value="1"/>
</dbReference>
<dbReference type="InterPro" id="IPR051350">
    <property type="entry name" value="WD_repeat-ST_regulator"/>
</dbReference>
<evidence type="ECO:0000256" key="4">
    <source>
        <dbReference type="SAM" id="MobiDB-lite"/>
    </source>
</evidence>
<dbReference type="PROSITE" id="PS50294">
    <property type="entry name" value="WD_REPEATS_REGION"/>
    <property type="match status" value="2"/>
</dbReference>
<keyword evidence="2" id="KW-0677">Repeat</keyword>